<evidence type="ECO:0000256" key="2">
    <source>
        <dbReference type="ARBA" id="ARBA00022692"/>
    </source>
</evidence>
<dbReference type="PROSITE" id="PS50850">
    <property type="entry name" value="MFS"/>
    <property type="match status" value="1"/>
</dbReference>
<dbReference type="RefSeq" id="WP_149636926.1">
    <property type="nucleotide sequence ID" value="NZ_VNIP01000011.1"/>
</dbReference>
<comment type="caution">
    <text evidence="7">The sequence shown here is derived from an EMBL/GenBank/DDBJ whole genome shotgun (WGS) entry which is preliminary data.</text>
</comment>
<evidence type="ECO:0000256" key="1">
    <source>
        <dbReference type="ARBA" id="ARBA00004141"/>
    </source>
</evidence>
<dbReference type="OrthoDB" id="9807274at2"/>
<dbReference type="PANTHER" id="PTHR23501:SF154">
    <property type="entry name" value="MULTIDRUG-EFFLUX TRANSPORTER RV1634-RELATED"/>
    <property type="match status" value="1"/>
</dbReference>
<proteinExistence type="predicted"/>
<evidence type="ECO:0000259" key="6">
    <source>
        <dbReference type="PROSITE" id="PS50850"/>
    </source>
</evidence>
<feature type="transmembrane region" description="Helical" evidence="5">
    <location>
        <begin position="23"/>
        <end position="48"/>
    </location>
</feature>
<evidence type="ECO:0000256" key="3">
    <source>
        <dbReference type="ARBA" id="ARBA00022989"/>
    </source>
</evidence>
<gene>
    <name evidence="7" type="ORF">FP026_23145</name>
</gene>
<name>A0A5B0VUT7_RHITR</name>
<reference evidence="7 8" key="1">
    <citation type="submission" date="2019-07" db="EMBL/GenBank/DDBJ databases">
        <title>The Draft Genome Sequence of Rhizobium tropici SARCC-755 Associated with Superior Nodulation on Pigeonpea (Cajanus cajan (L.) Millsp.).</title>
        <authorList>
            <person name="Bopape F.L."/>
            <person name="Hassen A.I."/>
            <person name="Swanevelder Z.H."/>
            <person name="Gwata E.T."/>
        </authorList>
    </citation>
    <scope>NUCLEOTIDE SEQUENCE [LARGE SCALE GENOMIC DNA]</scope>
    <source>
        <strain evidence="7 8">SARCC-755</strain>
    </source>
</reference>
<sequence>MSSIENTASVPSSSIFALFSPKLLPATLMLGGGVTLYAVESYITATIAPSIVRDIGGLELFSWMTTLFVAAGVLGSITVATRPKGMGLRAVYISAAITFGVGSLVCAIAPAMPVLLIGRAVQGYGAGMLSGLAYAFIRFVYPETLWRRASTLYAAIWGVATVLGPTLGGLFAGGGAWREAFIILVPLTVIMALSARWLLPDVADDRADTRTPLIQIALLLTAVLFVNIASTIEHGSYKVVLIAASIALVAMMVAIERKSDTRLFPYGAAMLTNPISGLYLTIFTLMMVLTSDIYIPYFLQTLHGVTPLVSGYLVALVALGWTIAAFFSASLSGRQAAIAIIAGCILETAATASLIPVLATTTPFDDVARFAPAVITMFLMGFGVGLGWAHLVTRVISIASRTDQDKASAAISMTQSLGGAFGAALAGVIVNSAGLTHPGGIAGSLSAATWLYALMAIPGLIAIALSFTIKPASA</sequence>
<feature type="transmembrane region" description="Helical" evidence="5">
    <location>
        <begin position="180"/>
        <end position="199"/>
    </location>
</feature>
<feature type="transmembrane region" description="Helical" evidence="5">
    <location>
        <begin position="450"/>
        <end position="469"/>
    </location>
</feature>
<dbReference type="InterPro" id="IPR011701">
    <property type="entry name" value="MFS"/>
</dbReference>
<dbReference type="Proteomes" id="UP000323608">
    <property type="component" value="Unassembled WGS sequence"/>
</dbReference>
<feature type="transmembrane region" description="Helical" evidence="5">
    <location>
        <begin position="123"/>
        <end position="141"/>
    </location>
</feature>
<dbReference type="EMBL" id="VNIP01000011">
    <property type="protein sequence ID" value="KAA1178098.1"/>
    <property type="molecule type" value="Genomic_DNA"/>
</dbReference>
<evidence type="ECO:0000313" key="7">
    <source>
        <dbReference type="EMBL" id="KAA1178098.1"/>
    </source>
</evidence>
<dbReference type="Gene3D" id="1.20.1720.10">
    <property type="entry name" value="Multidrug resistance protein D"/>
    <property type="match status" value="1"/>
</dbReference>
<evidence type="ECO:0000256" key="5">
    <source>
        <dbReference type="SAM" id="Phobius"/>
    </source>
</evidence>
<feature type="transmembrane region" description="Helical" evidence="5">
    <location>
        <begin position="91"/>
        <end position="117"/>
    </location>
</feature>
<keyword evidence="3 5" id="KW-1133">Transmembrane helix</keyword>
<evidence type="ECO:0000256" key="4">
    <source>
        <dbReference type="ARBA" id="ARBA00023136"/>
    </source>
</evidence>
<dbReference type="InterPro" id="IPR036259">
    <property type="entry name" value="MFS_trans_sf"/>
</dbReference>
<protein>
    <submittedName>
        <fullName evidence="7">MFS transporter</fullName>
    </submittedName>
</protein>
<feature type="transmembrane region" description="Helical" evidence="5">
    <location>
        <begin position="336"/>
        <end position="358"/>
    </location>
</feature>
<dbReference type="InterPro" id="IPR020846">
    <property type="entry name" value="MFS_dom"/>
</dbReference>
<dbReference type="Pfam" id="PF07690">
    <property type="entry name" value="MFS_1"/>
    <property type="match status" value="1"/>
</dbReference>
<accession>A0A5B0VUT7</accession>
<feature type="transmembrane region" description="Helical" evidence="5">
    <location>
        <begin position="153"/>
        <end position="174"/>
    </location>
</feature>
<feature type="transmembrane region" description="Helical" evidence="5">
    <location>
        <begin position="276"/>
        <end position="297"/>
    </location>
</feature>
<feature type="transmembrane region" description="Helical" evidence="5">
    <location>
        <begin position="235"/>
        <end position="255"/>
    </location>
</feature>
<dbReference type="GO" id="GO:0022857">
    <property type="term" value="F:transmembrane transporter activity"/>
    <property type="evidence" value="ECO:0007669"/>
    <property type="project" value="InterPro"/>
</dbReference>
<organism evidence="7 8">
    <name type="scientific">Rhizobium tropici</name>
    <dbReference type="NCBI Taxonomy" id="398"/>
    <lineage>
        <taxon>Bacteria</taxon>
        <taxon>Pseudomonadati</taxon>
        <taxon>Pseudomonadota</taxon>
        <taxon>Alphaproteobacteria</taxon>
        <taxon>Hyphomicrobiales</taxon>
        <taxon>Rhizobiaceae</taxon>
        <taxon>Rhizobium/Agrobacterium group</taxon>
        <taxon>Rhizobium</taxon>
    </lineage>
</organism>
<dbReference type="Gene3D" id="1.20.1250.20">
    <property type="entry name" value="MFS general substrate transporter like domains"/>
    <property type="match status" value="1"/>
</dbReference>
<feature type="transmembrane region" description="Helical" evidence="5">
    <location>
        <begin position="370"/>
        <end position="389"/>
    </location>
</feature>
<keyword evidence="2 5" id="KW-0812">Transmembrane</keyword>
<dbReference type="GO" id="GO:0005886">
    <property type="term" value="C:plasma membrane"/>
    <property type="evidence" value="ECO:0007669"/>
    <property type="project" value="TreeGrafter"/>
</dbReference>
<dbReference type="SUPFAM" id="SSF103473">
    <property type="entry name" value="MFS general substrate transporter"/>
    <property type="match status" value="1"/>
</dbReference>
<dbReference type="AlphaFoldDB" id="A0A5B0VUT7"/>
<feature type="transmembrane region" description="Helical" evidence="5">
    <location>
        <begin position="309"/>
        <end position="329"/>
    </location>
</feature>
<feature type="transmembrane region" description="Helical" evidence="5">
    <location>
        <begin position="60"/>
        <end position="79"/>
    </location>
</feature>
<feature type="transmembrane region" description="Helical" evidence="5">
    <location>
        <begin position="211"/>
        <end position="229"/>
    </location>
</feature>
<feature type="domain" description="Major facilitator superfamily (MFS) profile" evidence="6">
    <location>
        <begin position="26"/>
        <end position="474"/>
    </location>
</feature>
<evidence type="ECO:0000313" key="8">
    <source>
        <dbReference type="Proteomes" id="UP000323608"/>
    </source>
</evidence>
<keyword evidence="4 5" id="KW-0472">Membrane</keyword>
<comment type="subcellular location">
    <subcellularLocation>
        <location evidence="1">Membrane</location>
        <topology evidence="1">Multi-pass membrane protein</topology>
    </subcellularLocation>
</comment>
<feature type="transmembrane region" description="Helical" evidence="5">
    <location>
        <begin position="410"/>
        <end position="430"/>
    </location>
</feature>
<dbReference type="PANTHER" id="PTHR23501">
    <property type="entry name" value="MAJOR FACILITATOR SUPERFAMILY"/>
    <property type="match status" value="1"/>
</dbReference>